<dbReference type="InParanoid" id="C8XEV1"/>
<dbReference type="Pfam" id="PF13692">
    <property type="entry name" value="Glyco_trans_1_4"/>
    <property type="match status" value="1"/>
</dbReference>
<name>C8XEV1_NAKMY</name>
<dbReference type="RefSeq" id="WP_015748706.1">
    <property type="nucleotide sequence ID" value="NC_013235.1"/>
</dbReference>
<dbReference type="SUPFAM" id="SSF53756">
    <property type="entry name" value="UDP-Glycosyltransferase/glycogen phosphorylase"/>
    <property type="match status" value="1"/>
</dbReference>
<dbReference type="PANTHER" id="PTHR12526">
    <property type="entry name" value="GLYCOSYLTRANSFERASE"/>
    <property type="match status" value="1"/>
</dbReference>
<keyword evidence="2 3" id="KW-0808">Transferase</keyword>
<dbReference type="CDD" id="cd03801">
    <property type="entry name" value="GT4_PimA-like"/>
    <property type="match status" value="1"/>
</dbReference>
<dbReference type="Proteomes" id="UP000002218">
    <property type="component" value="Chromosome"/>
</dbReference>
<reference evidence="3 4" key="2">
    <citation type="journal article" date="2010" name="Stand. Genomic Sci.">
        <title>Complete genome sequence of Nakamurella multipartita type strain (Y-104).</title>
        <authorList>
            <person name="Tice H."/>
            <person name="Mayilraj S."/>
            <person name="Sims D."/>
            <person name="Lapidus A."/>
            <person name="Nolan M."/>
            <person name="Lucas S."/>
            <person name="Glavina Del Rio T."/>
            <person name="Copeland A."/>
            <person name="Cheng J.F."/>
            <person name="Meincke L."/>
            <person name="Bruce D."/>
            <person name="Goodwin L."/>
            <person name="Pitluck S."/>
            <person name="Ivanova N."/>
            <person name="Mavromatis K."/>
            <person name="Ovchinnikova G."/>
            <person name="Pati A."/>
            <person name="Chen A."/>
            <person name="Palaniappan K."/>
            <person name="Land M."/>
            <person name="Hauser L."/>
            <person name="Chang Y.J."/>
            <person name="Jeffries C.D."/>
            <person name="Detter J.C."/>
            <person name="Brettin T."/>
            <person name="Rohde M."/>
            <person name="Goker M."/>
            <person name="Bristow J."/>
            <person name="Eisen J.A."/>
            <person name="Markowitz V."/>
            <person name="Hugenholtz P."/>
            <person name="Kyrpides N.C."/>
            <person name="Klenk H.P."/>
            <person name="Chen F."/>
        </authorList>
    </citation>
    <scope>NUCLEOTIDE SEQUENCE [LARGE SCALE GENOMIC DNA]</scope>
    <source>
        <strain evidence="4">ATCC 700099 / DSM 44233 / CIP 104796 / JCM 9543 / NBRC 105858 / Y-104</strain>
    </source>
</reference>
<evidence type="ECO:0000313" key="3">
    <source>
        <dbReference type="EMBL" id="ACV79852.1"/>
    </source>
</evidence>
<sequence length="433" mass="47239">MTMATGAPIHRVVLITATEPEPRSFGKQVVLGGILDHLCHRLGPDQVHVIIVGRTSIDRPPVRYQRHVIAKPTAVEQAGAVLQRVVRPPHTSLQEAALWSARVLAAIAEQLAEIRADLQIWDTMRTGQYARYMGRKPRALYADDLFSKRYASMLDRIDQDQSEVTDPLGEFGKLLPRAVGRVVERKFVYRRLLQLEQASTARSEDQAPELFDATLLVNAQESDELYERTGNPTISTLLPMLREPARHVRGWDGQPVFVFLGGLDFAPNRDGLTWFLATFREQVLAAIPDFRLLVVGRGSSRPLPEAAAWGEHVQVLGWVDDLDEVLGSCAALLSPLRMGSGTKIKVLEALARGLPVVATRAGVMGLAVDESDGCLVAPTDSELVGLLARAVQPDTNAALSAAARDSWGRNYSPAVVGPAYDDAFGLAPVRDAG</sequence>
<dbReference type="KEGG" id="nml:Namu_3527"/>
<dbReference type="HOGENOM" id="CLU_028014_3_1_11"/>
<dbReference type="Gene3D" id="3.40.50.2000">
    <property type="entry name" value="Glycogen Phosphorylase B"/>
    <property type="match status" value="1"/>
</dbReference>
<keyword evidence="4" id="KW-1185">Reference proteome</keyword>
<reference evidence="4" key="1">
    <citation type="submission" date="2009-09" db="EMBL/GenBank/DDBJ databases">
        <title>The complete genome of Nakamurella multipartita DSM 44233.</title>
        <authorList>
            <consortium name="US DOE Joint Genome Institute (JGI-PGF)"/>
            <person name="Lucas S."/>
            <person name="Copeland A."/>
            <person name="Lapidus A."/>
            <person name="Glavina del Rio T."/>
            <person name="Dalin E."/>
            <person name="Tice H."/>
            <person name="Bruce D."/>
            <person name="Goodwin L."/>
            <person name="Pitluck S."/>
            <person name="Kyrpides N."/>
            <person name="Mavromatis K."/>
            <person name="Ivanova N."/>
            <person name="Ovchinnikova G."/>
            <person name="Sims D."/>
            <person name="Meincke L."/>
            <person name="Brettin T."/>
            <person name="Detter J.C."/>
            <person name="Han C."/>
            <person name="Larimer F."/>
            <person name="Land M."/>
            <person name="Hauser L."/>
            <person name="Markowitz V."/>
            <person name="Cheng J.-F."/>
            <person name="Hugenholtz P."/>
            <person name="Woyke T."/>
            <person name="Wu D."/>
            <person name="Klenk H.-P."/>
            <person name="Eisen J.A."/>
        </authorList>
    </citation>
    <scope>NUCLEOTIDE SEQUENCE [LARGE SCALE GENOMIC DNA]</scope>
    <source>
        <strain evidence="4">ATCC 700099 / DSM 44233 / CIP 104796 / JCM 9543 / NBRC 105858 / Y-104</strain>
    </source>
</reference>
<dbReference type="CAZy" id="GT4">
    <property type="family name" value="Glycosyltransferase Family 4"/>
</dbReference>
<gene>
    <name evidence="3" type="ordered locus">Namu_3527</name>
</gene>
<keyword evidence="1" id="KW-0328">Glycosyltransferase</keyword>
<evidence type="ECO:0000256" key="2">
    <source>
        <dbReference type="ARBA" id="ARBA00022679"/>
    </source>
</evidence>
<dbReference type="eggNOG" id="COG0438">
    <property type="taxonomic scope" value="Bacteria"/>
</dbReference>
<dbReference type="STRING" id="479431.Namu_3527"/>
<proteinExistence type="predicted"/>
<dbReference type="OrthoDB" id="9807209at2"/>
<dbReference type="GO" id="GO:0016757">
    <property type="term" value="F:glycosyltransferase activity"/>
    <property type="evidence" value="ECO:0007669"/>
    <property type="project" value="UniProtKB-KW"/>
</dbReference>
<evidence type="ECO:0000256" key="1">
    <source>
        <dbReference type="ARBA" id="ARBA00022676"/>
    </source>
</evidence>
<organism evidence="3 4">
    <name type="scientific">Nakamurella multipartita (strain ATCC 700099 / DSM 44233 / CIP 104796 / JCM 9543 / NBRC 105858 / Y-104)</name>
    <name type="common">Microsphaera multipartita</name>
    <dbReference type="NCBI Taxonomy" id="479431"/>
    <lineage>
        <taxon>Bacteria</taxon>
        <taxon>Bacillati</taxon>
        <taxon>Actinomycetota</taxon>
        <taxon>Actinomycetes</taxon>
        <taxon>Nakamurellales</taxon>
        <taxon>Nakamurellaceae</taxon>
        <taxon>Nakamurella</taxon>
    </lineage>
</organism>
<accession>C8XEV1</accession>
<dbReference type="EMBL" id="CP001737">
    <property type="protein sequence ID" value="ACV79852.1"/>
    <property type="molecule type" value="Genomic_DNA"/>
</dbReference>
<protein>
    <submittedName>
        <fullName evidence="3">Glycosyl transferase group 1</fullName>
    </submittedName>
</protein>
<evidence type="ECO:0000313" key="4">
    <source>
        <dbReference type="Proteomes" id="UP000002218"/>
    </source>
</evidence>
<dbReference type="AlphaFoldDB" id="C8XEV1"/>
<dbReference type="PANTHER" id="PTHR12526:SF510">
    <property type="entry name" value="D-INOSITOL 3-PHOSPHATE GLYCOSYLTRANSFERASE"/>
    <property type="match status" value="1"/>
</dbReference>